<dbReference type="GO" id="GO:0008234">
    <property type="term" value="F:cysteine-type peptidase activity"/>
    <property type="evidence" value="ECO:0007669"/>
    <property type="project" value="InterPro"/>
</dbReference>
<comment type="caution">
    <text evidence="6">The sequence shown here is derived from an EMBL/GenBank/DDBJ whole genome shotgun (WGS) entry which is preliminary data.</text>
</comment>
<name>A0A9P9IDD3_9HYPO</name>
<feature type="compositionally biased region" description="Polar residues" evidence="4">
    <location>
        <begin position="537"/>
        <end position="546"/>
    </location>
</feature>
<reference evidence="6" key="1">
    <citation type="journal article" date="2021" name="Nat. Commun.">
        <title>Genetic determinants of endophytism in the Arabidopsis root mycobiome.</title>
        <authorList>
            <person name="Mesny F."/>
            <person name="Miyauchi S."/>
            <person name="Thiergart T."/>
            <person name="Pickel B."/>
            <person name="Atanasova L."/>
            <person name="Karlsson M."/>
            <person name="Huettel B."/>
            <person name="Barry K.W."/>
            <person name="Haridas S."/>
            <person name="Chen C."/>
            <person name="Bauer D."/>
            <person name="Andreopoulos W."/>
            <person name="Pangilinan J."/>
            <person name="LaButti K."/>
            <person name="Riley R."/>
            <person name="Lipzen A."/>
            <person name="Clum A."/>
            <person name="Drula E."/>
            <person name="Henrissat B."/>
            <person name="Kohler A."/>
            <person name="Grigoriev I.V."/>
            <person name="Martin F.M."/>
            <person name="Hacquard S."/>
        </authorList>
    </citation>
    <scope>NUCLEOTIDE SEQUENCE</scope>
    <source>
        <strain evidence="6">MPI-CAGE-AT-0147</strain>
    </source>
</reference>
<evidence type="ECO:0000313" key="7">
    <source>
        <dbReference type="Proteomes" id="UP000738349"/>
    </source>
</evidence>
<dbReference type="OrthoDB" id="5055018at2759"/>
<dbReference type="AlphaFoldDB" id="A0A9P9IDD3"/>
<feature type="region of interest" description="Disordered" evidence="4">
    <location>
        <begin position="466"/>
        <end position="546"/>
    </location>
</feature>
<feature type="region of interest" description="Disordered" evidence="4">
    <location>
        <begin position="405"/>
        <end position="451"/>
    </location>
</feature>
<dbReference type="GO" id="GO:0006508">
    <property type="term" value="P:proteolysis"/>
    <property type="evidence" value="ECO:0007669"/>
    <property type="project" value="UniProtKB-KW"/>
</dbReference>
<evidence type="ECO:0000256" key="1">
    <source>
        <dbReference type="ARBA" id="ARBA00005234"/>
    </source>
</evidence>
<evidence type="ECO:0000256" key="4">
    <source>
        <dbReference type="SAM" id="MobiDB-lite"/>
    </source>
</evidence>
<feature type="compositionally biased region" description="Basic and acidic residues" evidence="4">
    <location>
        <begin position="161"/>
        <end position="177"/>
    </location>
</feature>
<dbReference type="Pfam" id="PF02902">
    <property type="entry name" value="Peptidase_C48"/>
    <property type="match status" value="1"/>
</dbReference>
<sequence length="929" mass="102725">MTTLARLAVDTLLRIGYATISCNYLYDPFLLFGPSGTDMPVWGKPEAFSSCTERAMCPNLTATRHSLPQYMTAAGQFWFRALVLLLFAISPSPVPSNIVIGSLLRSRRGPDTSTLNKHNRDEQQNPRCCSKPKTQVGSEPMTESDTDRKHPHNLKRVNSRQQDEPSRRRVMEHKSDALEQPFNQQSEQSIHDSDDNPARMENPTAQSGHTLAPAAEDMPEPESELEPDHDTRIARHKKKCNPNHNESIHPGLQQIARNWNIKLDELKAKLGEFPSRGIIKLAIKFSSLVTLDNAWPQLKRAQDERRSRGGSAATCFPKDLQLAMKRCGLDESTDTAAQDDQPQDERLIAQSKTHDDTNRSRTKRRRKNMMIPTRGAGYSFTRSSNRDKRLKINATGSSISVVMPELPVARSDSPGPKSNVSRDSDLVLSGQLKPRRPRLSEDSRLPPTSASHYPLYASHEFAPDVSVAKPPHLDNVTHLPIDSAENKSPKAHPHVAADDVGNASHSDLRPTLSQEDGKDGLKPPHSPGETVQHPDTGPTTDVNEGTTQNSAIVIDDHEDDCSETYDRQEVPPDVLCTLAPRTWLDDNAVFFAVWFIVNALPETFTVIDPLLSKPKSATLTAADPDIIALAPINLSDNHWALAVFHGVEQRAGVYDSMSTEDNTERIHLAIKGLIPRLFPSAVSSDWTIVNEPTAAQSNSYDCGVFLIHAALRVVCCQPLTALSMDGQLLRRLFSALQDEADDPAAWVRERVQLSSLGSFLPVPSPAQPDSVLEFLAKYQAHLQNISQQSSQLKDLQETTLQVASMAKELYISAVRSGDTLASQVKTLEDNISKYIREPLHLSKLLSLGKTLLDPSIIRKILLESQQELTETRRSQSQCRESAKALLSLGNYATGINEAIQIHIKQLNDVKRIGDGLEELLAGFSGTPSS</sequence>
<feature type="region of interest" description="Disordered" evidence="4">
    <location>
        <begin position="331"/>
        <end position="388"/>
    </location>
</feature>
<evidence type="ECO:0000313" key="6">
    <source>
        <dbReference type="EMBL" id="KAH7115639.1"/>
    </source>
</evidence>
<dbReference type="Gene3D" id="3.40.395.10">
    <property type="entry name" value="Adenoviral Proteinase, Chain A"/>
    <property type="match status" value="1"/>
</dbReference>
<evidence type="ECO:0000259" key="5">
    <source>
        <dbReference type="PROSITE" id="PS50600"/>
    </source>
</evidence>
<protein>
    <recommendedName>
        <fullName evidence="5">Ubiquitin-like protease family profile domain-containing protein</fullName>
    </recommendedName>
</protein>
<dbReference type="InterPro" id="IPR038765">
    <property type="entry name" value="Papain-like_cys_pep_sf"/>
</dbReference>
<keyword evidence="7" id="KW-1185">Reference proteome</keyword>
<gene>
    <name evidence="6" type="ORF">EDB81DRAFT_919522</name>
</gene>
<dbReference type="EMBL" id="JAGMUV010000030">
    <property type="protein sequence ID" value="KAH7115639.1"/>
    <property type="molecule type" value="Genomic_DNA"/>
</dbReference>
<accession>A0A9P9IDD3</accession>
<organism evidence="6 7">
    <name type="scientific">Dactylonectria macrodidyma</name>
    <dbReference type="NCBI Taxonomy" id="307937"/>
    <lineage>
        <taxon>Eukaryota</taxon>
        <taxon>Fungi</taxon>
        <taxon>Dikarya</taxon>
        <taxon>Ascomycota</taxon>
        <taxon>Pezizomycotina</taxon>
        <taxon>Sordariomycetes</taxon>
        <taxon>Hypocreomycetidae</taxon>
        <taxon>Hypocreales</taxon>
        <taxon>Nectriaceae</taxon>
        <taxon>Dactylonectria</taxon>
    </lineage>
</organism>
<feature type="region of interest" description="Disordered" evidence="4">
    <location>
        <begin position="107"/>
        <end position="229"/>
    </location>
</feature>
<proteinExistence type="inferred from homology"/>
<evidence type="ECO:0000256" key="2">
    <source>
        <dbReference type="ARBA" id="ARBA00022670"/>
    </source>
</evidence>
<comment type="similarity">
    <text evidence="1">Belongs to the peptidase C48 family.</text>
</comment>
<keyword evidence="2" id="KW-0645">Protease</keyword>
<feature type="domain" description="Ubiquitin-like protease family profile" evidence="5">
    <location>
        <begin position="568"/>
        <end position="713"/>
    </location>
</feature>
<keyword evidence="3" id="KW-0378">Hydrolase</keyword>
<dbReference type="PROSITE" id="PS50600">
    <property type="entry name" value="ULP_PROTEASE"/>
    <property type="match status" value="1"/>
</dbReference>
<evidence type="ECO:0000256" key="3">
    <source>
        <dbReference type="ARBA" id="ARBA00022801"/>
    </source>
</evidence>
<feature type="compositionally biased region" description="Basic and acidic residues" evidence="4">
    <location>
        <begin position="189"/>
        <end position="198"/>
    </location>
</feature>
<dbReference type="SUPFAM" id="SSF54001">
    <property type="entry name" value="Cysteine proteinases"/>
    <property type="match status" value="1"/>
</dbReference>
<feature type="compositionally biased region" description="Basic and acidic residues" evidence="4">
    <location>
        <begin position="343"/>
        <end position="359"/>
    </location>
</feature>
<feature type="compositionally biased region" description="Polar residues" evidence="4">
    <location>
        <begin position="132"/>
        <end position="143"/>
    </location>
</feature>
<feature type="compositionally biased region" description="Basic residues" evidence="4">
    <location>
        <begin position="149"/>
        <end position="158"/>
    </location>
</feature>
<dbReference type="Proteomes" id="UP000738349">
    <property type="component" value="Unassembled WGS sequence"/>
</dbReference>
<dbReference type="InterPro" id="IPR003653">
    <property type="entry name" value="Peptidase_C48_C"/>
</dbReference>
<dbReference type="GO" id="GO:0019783">
    <property type="term" value="F:ubiquitin-like protein peptidase activity"/>
    <property type="evidence" value="ECO:0007669"/>
    <property type="project" value="UniProtKB-ARBA"/>
</dbReference>